<keyword evidence="2" id="KW-1185">Reference proteome</keyword>
<proteinExistence type="predicted"/>
<name>A0ABN6LBD1_9BACT</name>
<gene>
    <name evidence="1" type="ORF">PEPS_27640</name>
</gene>
<keyword evidence="1" id="KW-0614">Plasmid</keyword>
<reference evidence="1 2" key="1">
    <citation type="submission" date="2021-12" db="EMBL/GenBank/DDBJ databases">
        <title>Genome sequencing of bacteria with rrn-lacking chromosome and rrn-plasmid.</title>
        <authorList>
            <person name="Anda M."/>
            <person name="Iwasaki W."/>
        </authorList>
    </citation>
    <scope>NUCLEOTIDE SEQUENCE [LARGE SCALE GENOMIC DNA]</scope>
    <source>
        <strain evidence="1 2">NBRC 101262</strain>
        <plasmid evidence="1 2">pPP1</plasmid>
    </source>
</reference>
<sequence>MKLSSSFKEGRALPNSDCAHCQHYDKAKMSCAAFQGAIPAAILMGHKRHRAVLPAQVKSWTFTPFLNTEKWIDHFSPINQ</sequence>
<accession>A0ABN6LBD1</accession>
<evidence type="ECO:0000313" key="1">
    <source>
        <dbReference type="EMBL" id="BDD00484.1"/>
    </source>
</evidence>
<organism evidence="1 2">
    <name type="scientific">Persicobacter psychrovividus</name>
    <dbReference type="NCBI Taxonomy" id="387638"/>
    <lineage>
        <taxon>Bacteria</taxon>
        <taxon>Pseudomonadati</taxon>
        <taxon>Bacteroidota</taxon>
        <taxon>Cytophagia</taxon>
        <taxon>Cytophagales</taxon>
        <taxon>Persicobacteraceae</taxon>
        <taxon>Persicobacter</taxon>
    </lineage>
</organism>
<geneLocation type="plasmid" evidence="1 2">
    <name>pPP1</name>
</geneLocation>
<dbReference type="RefSeq" id="WP_332921505.1">
    <property type="nucleotide sequence ID" value="NZ_AP025293.1"/>
</dbReference>
<protein>
    <submittedName>
        <fullName evidence="1">Uncharacterized protein</fullName>
    </submittedName>
</protein>
<evidence type="ECO:0000313" key="2">
    <source>
        <dbReference type="Proteomes" id="UP001354989"/>
    </source>
</evidence>
<dbReference type="Proteomes" id="UP001354989">
    <property type="component" value="Plasmid pPP1"/>
</dbReference>
<dbReference type="EMBL" id="AP025293">
    <property type="protein sequence ID" value="BDD00484.1"/>
    <property type="molecule type" value="Genomic_DNA"/>
</dbReference>